<feature type="domain" description="N-acetyltransferase" evidence="1">
    <location>
        <begin position="24"/>
        <end position="180"/>
    </location>
</feature>
<dbReference type="PATRIC" id="fig|1205910.3.peg.1398"/>
<dbReference type="InterPro" id="IPR051531">
    <property type="entry name" value="N-acetyltransferase"/>
</dbReference>
<dbReference type="Proteomes" id="UP000003779">
    <property type="component" value="Chromosome"/>
</dbReference>
<dbReference type="GO" id="GO:0016747">
    <property type="term" value="F:acyltransferase activity, transferring groups other than amino-acyl groups"/>
    <property type="evidence" value="ECO:0007669"/>
    <property type="project" value="InterPro"/>
</dbReference>
<keyword evidence="2" id="KW-0808">Transferase</keyword>
<dbReference type="PANTHER" id="PTHR43792">
    <property type="entry name" value="GNAT FAMILY, PUTATIVE (AFU_ORTHOLOGUE AFUA_3G00765)-RELATED-RELATED"/>
    <property type="match status" value="1"/>
</dbReference>
<accession>J7KZS6</accession>
<dbReference type="KEGG" id="nal:B005_1480"/>
<protein>
    <submittedName>
        <fullName evidence="2">Acetyltransferase family protein</fullName>
    </submittedName>
</protein>
<dbReference type="STRING" id="1205910.B005_1480"/>
<dbReference type="InterPro" id="IPR016181">
    <property type="entry name" value="Acyl_CoA_acyltransferase"/>
</dbReference>
<dbReference type="eggNOG" id="COG1670">
    <property type="taxonomic scope" value="Bacteria"/>
</dbReference>
<sequence>MTVVRAGGSVAPMSMRFPLVGERIRIRPFVPEDRDAAHEVYGDPEVMRYVAYGKAASPEETAAMVADYIRHQEEHGYAFWAVEEIATGRLIGDAGFEAREVGAEFGYTLARDRWGRGLATEAGRLCVAVAFDELSLPLLTGVVDPANPASARVLEKLGFTPVGEREAYGRPHREYLLRAP</sequence>
<organism evidence="2 3">
    <name type="scientific">Nocardiopsis alba (strain ATCC BAA-2165 / BE74)</name>
    <dbReference type="NCBI Taxonomy" id="1205910"/>
    <lineage>
        <taxon>Bacteria</taxon>
        <taxon>Bacillati</taxon>
        <taxon>Actinomycetota</taxon>
        <taxon>Actinomycetes</taxon>
        <taxon>Streptosporangiales</taxon>
        <taxon>Nocardiopsidaceae</taxon>
        <taxon>Nocardiopsis</taxon>
    </lineage>
</organism>
<dbReference type="AlphaFoldDB" id="J7KZS6"/>
<dbReference type="PANTHER" id="PTHR43792:SF1">
    <property type="entry name" value="N-ACETYLTRANSFERASE DOMAIN-CONTAINING PROTEIN"/>
    <property type="match status" value="1"/>
</dbReference>
<name>J7KZS6_NOCAA</name>
<dbReference type="Pfam" id="PF13302">
    <property type="entry name" value="Acetyltransf_3"/>
    <property type="match status" value="1"/>
</dbReference>
<evidence type="ECO:0000313" key="2">
    <source>
        <dbReference type="EMBL" id="AFR06016.1"/>
    </source>
</evidence>
<dbReference type="HOGENOM" id="CLU_013985_3_1_11"/>
<gene>
    <name evidence="2" type="ordered locus">B005_1480</name>
</gene>
<reference evidence="2 3" key="1">
    <citation type="journal article" date="2012" name="J. Bacteriol.">
        <title>Whole-Genome Sequence of Nocardiopsis alba Strain ATCC BAA-2165, Associated with Honeybees.</title>
        <authorList>
            <person name="Qiao J."/>
            <person name="Chen L."/>
            <person name="Li Y."/>
            <person name="Wang J."/>
            <person name="Zhang W."/>
            <person name="Chen S."/>
        </authorList>
    </citation>
    <scope>NUCLEOTIDE SEQUENCE [LARGE SCALE GENOMIC DNA]</scope>
    <source>
        <strain evidence="3">ATCC BAA-2165 / BE74</strain>
    </source>
</reference>
<dbReference type="SUPFAM" id="SSF55729">
    <property type="entry name" value="Acyl-CoA N-acyltransferases (Nat)"/>
    <property type="match status" value="1"/>
</dbReference>
<evidence type="ECO:0000313" key="3">
    <source>
        <dbReference type="Proteomes" id="UP000003779"/>
    </source>
</evidence>
<proteinExistence type="predicted"/>
<dbReference type="InterPro" id="IPR000182">
    <property type="entry name" value="GNAT_dom"/>
</dbReference>
<dbReference type="Gene3D" id="3.40.630.30">
    <property type="match status" value="1"/>
</dbReference>
<dbReference type="PROSITE" id="PS51186">
    <property type="entry name" value="GNAT"/>
    <property type="match status" value="1"/>
</dbReference>
<reference evidence="3" key="2">
    <citation type="submission" date="2012-08" db="EMBL/GenBank/DDBJ databases">
        <title>Whole-genome sequence of Nocardiopsis alba strain ATCC BAA-2165 associated with honeybees.</title>
        <authorList>
            <person name="Qiao J."/>
            <person name="Chen L."/>
            <person name="Li Y."/>
            <person name="Wang J."/>
            <person name="Zhang W."/>
            <person name="Chen S."/>
        </authorList>
    </citation>
    <scope>NUCLEOTIDE SEQUENCE [LARGE SCALE GENOMIC DNA]</scope>
    <source>
        <strain evidence="3">ATCC BAA-2165 / BE74</strain>
    </source>
</reference>
<evidence type="ECO:0000259" key="1">
    <source>
        <dbReference type="PROSITE" id="PS51186"/>
    </source>
</evidence>
<dbReference type="EMBL" id="CP003788">
    <property type="protein sequence ID" value="AFR06016.1"/>
    <property type="molecule type" value="Genomic_DNA"/>
</dbReference>